<evidence type="ECO:0000313" key="1">
    <source>
        <dbReference type="EMBL" id="KAI0029895.1"/>
    </source>
</evidence>
<feature type="non-terminal residue" evidence="1">
    <location>
        <position position="134"/>
    </location>
</feature>
<comment type="caution">
    <text evidence="1">The sequence shown here is derived from an EMBL/GenBank/DDBJ whole genome shotgun (WGS) entry which is preliminary data.</text>
</comment>
<dbReference type="EMBL" id="MU273650">
    <property type="protein sequence ID" value="KAI0029895.1"/>
    <property type="molecule type" value="Genomic_DNA"/>
</dbReference>
<reference evidence="1" key="1">
    <citation type="submission" date="2021-02" db="EMBL/GenBank/DDBJ databases">
        <authorList>
            <consortium name="DOE Joint Genome Institute"/>
            <person name="Ahrendt S."/>
            <person name="Looney B.P."/>
            <person name="Miyauchi S."/>
            <person name="Morin E."/>
            <person name="Drula E."/>
            <person name="Courty P.E."/>
            <person name="Chicoki N."/>
            <person name="Fauchery L."/>
            <person name="Kohler A."/>
            <person name="Kuo A."/>
            <person name="Labutti K."/>
            <person name="Pangilinan J."/>
            <person name="Lipzen A."/>
            <person name="Riley R."/>
            <person name="Andreopoulos W."/>
            <person name="He G."/>
            <person name="Johnson J."/>
            <person name="Barry K.W."/>
            <person name="Grigoriev I.V."/>
            <person name="Nagy L."/>
            <person name="Hibbett D."/>
            <person name="Henrissat B."/>
            <person name="Matheny P.B."/>
            <person name="Labbe J."/>
            <person name="Martin F."/>
        </authorList>
    </citation>
    <scope>NUCLEOTIDE SEQUENCE</scope>
    <source>
        <strain evidence="1">EC-137</strain>
    </source>
</reference>
<name>A0ACB8QDY7_9AGAM</name>
<keyword evidence="2" id="KW-1185">Reference proteome</keyword>
<gene>
    <name evidence="1" type="ORF">K488DRAFT_55359</name>
</gene>
<accession>A0ACB8QDY7</accession>
<protein>
    <submittedName>
        <fullName evidence="1">Uncharacterized protein</fullName>
    </submittedName>
</protein>
<evidence type="ECO:0000313" key="2">
    <source>
        <dbReference type="Proteomes" id="UP000814128"/>
    </source>
</evidence>
<dbReference type="Proteomes" id="UP000814128">
    <property type="component" value="Unassembled WGS sequence"/>
</dbReference>
<organism evidence="1 2">
    <name type="scientific">Vararia minispora EC-137</name>
    <dbReference type="NCBI Taxonomy" id="1314806"/>
    <lineage>
        <taxon>Eukaryota</taxon>
        <taxon>Fungi</taxon>
        <taxon>Dikarya</taxon>
        <taxon>Basidiomycota</taxon>
        <taxon>Agaricomycotina</taxon>
        <taxon>Agaricomycetes</taxon>
        <taxon>Russulales</taxon>
        <taxon>Lachnocladiaceae</taxon>
        <taxon>Vararia</taxon>
    </lineage>
</organism>
<reference evidence="1" key="2">
    <citation type="journal article" date="2022" name="New Phytol.">
        <title>Evolutionary transition to the ectomycorrhizal habit in the genomes of a hyperdiverse lineage of mushroom-forming fungi.</title>
        <authorList>
            <person name="Looney B."/>
            <person name="Miyauchi S."/>
            <person name="Morin E."/>
            <person name="Drula E."/>
            <person name="Courty P.E."/>
            <person name="Kohler A."/>
            <person name="Kuo A."/>
            <person name="LaButti K."/>
            <person name="Pangilinan J."/>
            <person name="Lipzen A."/>
            <person name="Riley R."/>
            <person name="Andreopoulos W."/>
            <person name="He G."/>
            <person name="Johnson J."/>
            <person name="Nolan M."/>
            <person name="Tritt A."/>
            <person name="Barry K.W."/>
            <person name="Grigoriev I.V."/>
            <person name="Nagy L.G."/>
            <person name="Hibbett D."/>
            <person name="Henrissat B."/>
            <person name="Matheny P.B."/>
            <person name="Labbe J."/>
            <person name="Martin F.M."/>
        </authorList>
    </citation>
    <scope>NUCLEOTIDE SEQUENCE</scope>
    <source>
        <strain evidence="1">EC-137</strain>
    </source>
</reference>
<sequence>MCVWEFASCVEKKAEGPGRRSQGNSDRRYAFLSDHPQSISHSLRIRDVAHVPILAGPRIPRADRSAEEKTIYHRAMLLLFKPWRSSADVREEGSSWTAAFEASTFSPYIAKIIQNIHVEHECRDAKTESEQLRR</sequence>
<proteinExistence type="predicted"/>